<feature type="transmembrane region" description="Helical" evidence="2">
    <location>
        <begin position="569"/>
        <end position="586"/>
    </location>
</feature>
<keyword evidence="2" id="KW-1133">Transmembrane helix</keyword>
<keyword evidence="2" id="KW-0812">Transmembrane</keyword>
<sequence>MRSARKELNQRVCKASPEKTSGRGSAPARHAAKHAKKRSLFGRAKQENAVPETAAPAPQPEAAEEEHTYTAPAAPPSAIPPVEPVLTPPAPPKSVKRKLNVLHPASRPEAAAPQPPEQDDSAAALDPTGAAVPEGDESAEKAAPAEKKSSHSRRGSRCEGWESVLTSFQRFLDTLSIRLLCEVFLLRVRRLFVVGVVCTLMFMCVLTTVKSFSATTTMSLNYEESVTGKTPNGARFSESEFLTQEYLEAVIQATGLQDDLTTSELADCISISPTNSKLVTEEDDYYISSSYHIDLELPRSLWGKITAQDLLDQICRVYLKCFTADYRINATSLDISFDYSDMDYEEIGSYFQMMIGRINNYLTVRNDQAGSYLSTSGQSYNAIKKQVQNLQSYTLSEYQSYIWENGVAKNNARCIDDLNELNRTLRWSEMSDSQKSDIFMTILDNYNNKMVSSVLIPTYDSDGSFYMSRTKVGIDDLALRANELLTSAVDAQKTITTNDSKITALEQPTGARELQVAQSMVDTITRQLTSIVSATRELDADCYAQRISRYLVFNGPEPSFMKRYNVKPSVMLAAVICAVWYLAAVVKTGRRWQRERLRAENE</sequence>
<evidence type="ECO:0000313" key="3">
    <source>
        <dbReference type="EMBL" id="VUX02066.1"/>
    </source>
</evidence>
<feature type="compositionally biased region" description="Basic and acidic residues" evidence="1">
    <location>
        <begin position="138"/>
        <end position="149"/>
    </location>
</feature>
<dbReference type="AlphaFoldDB" id="A0A564T408"/>
<evidence type="ECO:0000313" key="4">
    <source>
        <dbReference type="Proteomes" id="UP000406184"/>
    </source>
</evidence>
<name>A0A564T408_9FIRM</name>
<accession>A0A564T408</accession>
<proteinExistence type="predicted"/>
<gene>
    <name evidence="3" type="ORF">FPPS064S07_00264</name>
</gene>
<organism evidence="3 4">
    <name type="scientific">Faecalibacterium prausnitzii</name>
    <dbReference type="NCBI Taxonomy" id="853"/>
    <lineage>
        <taxon>Bacteria</taxon>
        <taxon>Bacillati</taxon>
        <taxon>Bacillota</taxon>
        <taxon>Clostridia</taxon>
        <taxon>Eubacteriales</taxon>
        <taxon>Oscillospiraceae</taxon>
        <taxon>Faecalibacterium</taxon>
    </lineage>
</organism>
<protein>
    <submittedName>
        <fullName evidence="3">Uncharacterized protein</fullName>
    </submittedName>
</protein>
<dbReference type="Proteomes" id="UP000406184">
    <property type="component" value="Unassembled WGS sequence"/>
</dbReference>
<reference evidence="3 4" key="1">
    <citation type="submission" date="2019-07" db="EMBL/GenBank/DDBJ databases">
        <authorList>
            <person name="Hibberd C M."/>
            <person name="Gehrig L. J."/>
            <person name="Chang H.-W."/>
            <person name="Venkatesh S."/>
        </authorList>
    </citation>
    <scope>NUCLEOTIDE SEQUENCE [LARGE SCALE GENOMIC DNA]</scope>
    <source>
        <strain evidence="3">Faecalibacterium_prausnitzii_JG_BgPS064</strain>
    </source>
</reference>
<evidence type="ECO:0000256" key="1">
    <source>
        <dbReference type="SAM" id="MobiDB-lite"/>
    </source>
</evidence>
<evidence type="ECO:0000256" key="2">
    <source>
        <dbReference type="SAM" id="Phobius"/>
    </source>
</evidence>
<feature type="compositionally biased region" description="Pro residues" evidence="1">
    <location>
        <begin position="73"/>
        <end position="92"/>
    </location>
</feature>
<feature type="region of interest" description="Disordered" evidence="1">
    <location>
        <begin position="1"/>
        <end position="156"/>
    </location>
</feature>
<dbReference type="EMBL" id="CABHMY010000089">
    <property type="protein sequence ID" value="VUX02066.1"/>
    <property type="molecule type" value="Genomic_DNA"/>
</dbReference>
<keyword evidence="2" id="KW-0472">Membrane</keyword>
<keyword evidence="4" id="KW-1185">Reference proteome</keyword>
<dbReference type="RefSeq" id="WP_187357354.1">
    <property type="nucleotide sequence ID" value="NZ_CABHMY010000089.1"/>
</dbReference>
<feature type="transmembrane region" description="Helical" evidence="2">
    <location>
        <begin position="191"/>
        <end position="209"/>
    </location>
</feature>
<feature type="compositionally biased region" description="Basic residues" evidence="1">
    <location>
        <begin position="30"/>
        <end position="40"/>
    </location>
</feature>